<dbReference type="Proteomes" id="UP000821853">
    <property type="component" value="Chromosome 1"/>
</dbReference>
<gene>
    <name evidence="1" type="ORF">HPB48_020226</name>
</gene>
<sequence length="103" mass="12136">MEQSSQATARAWQVKVKLGAMLFAVETAVRLRDARTSTERSNMWLPAFYPRAQFKRLREIDFSSSKRKKKEMDQMQPRPMAKIAVKVCHKPYCLFLMLIQKRN</sequence>
<evidence type="ECO:0000313" key="2">
    <source>
        <dbReference type="Proteomes" id="UP000821853"/>
    </source>
</evidence>
<evidence type="ECO:0000313" key="1">
    <source>
        <dbReference type="EMBL" id="KAH9360747.1"/>
    </source>
</evidence>
<dbReference type="EMBL" id="JABSTR010000001">
    <property type="protein sequence ID" value="KAH9360747.1"/>
    <property type="molecule type" value="Genomic_DNA"/>
</dbReference>
<accession>A0A9J6FCZ1</accession>
<protein>
    <submittedName>
        <fullName evidence="1">Uncharacterized protein</fullName>
    </submittedName>
</protein>
<comment type="caution">
    <text evidence="1">The sequence shown here is derived from an EMBL/GenBank/DDBJ whole genome shotgun (WGS) entry which is preliminary data.</text>
</comment>
<name>A0A9J6FCZ1_HAELO</name>
<proteinExistence type="predicted"/>
<dbReference type="AlphaFoldDB" id="A0A9J6FCZ1"/>
<organism evidence="1 2">
    <name type="scientific">Haemaphysalis longicornis</name>
    <name type="common">Bush tick</name>
    <dbReference type="NCBI Taxonomy" id="44386"/>
    <lineage>
        <taxon>Eukaryota</taxon>
        <taxon>Metazoa</taxon>
        <taxon>Ecdysozoa</taxon>
        <taxon>Arthropoda</taxon>
        <taxon>Chelicerata</taxon>
        <taxon>Arachnida</taxon>
        <taxon>Acari</taxon>
        <taxon>Parasitiformes</taxon>
        <taxon>Ixodida</taxon>
        <taxon>Ixodoidea</taxon>
        <taxon>Ixodidae</taxon>
        <taxon>Haemaphysalinae</taxon>
        <taxon>Haemaphysalis</taxon>
    </lineage>
</organism>
<dbReference type="VEuPathDB" id="VectorBase:HLOH_046189"/>
<dbReference type="OrthoDB" id="6757988at2759"/>
<keyword evidence="2" id="KW-1185">Reference proteome</keyword>
<reference evidence="1 2" key="1">
    <citation type="journal article" date="2020" name="Cell">
        <title>Large-Scale Comparative Analyses of Tick Genomes Elucidate Their Genetic Diversity and Vector Capacities.</title>
        <authorList>
            <consortium name="Tick Genome and Microbiome Consortium (TIGMIC)"/>
            <person name="Jia N."/>
            <person name="Wang J."/>
            <person name="Shi W."/>
            <person name="Du L."/>
            <person name="Sun Y."/>
            <person name="Zhan W."/>
            <person name="Jiang J.F."/>
            <person name="Wang Q."/>
            <person name="Zhang B."/>
            <person name="Ji P."/>
            <person name="Bell-Sakyi L."/>
            <person name="Cui X.M."/>
            <person name="Yuan T.T."/>
            <person name="Jiang B.G."/>
            <person name="Yang W.F."/>
            <person name="Lam T.T."/>
            <person name="Chang Q.C."/>
            <person name="Ding S.J."/>
            <person name="Wang X.J."/>
            <person name="Zhu J.G."/>
            <person name="Ruan X.D."/>
            <person name="Zhao L."/>
            <person name="Wei J.T."/>
            <person name="Ye R.Z."/>
            <person name="Que T.C."/>
            <person name="Du C.H."/>
            <person name="Zhou Y.H."/>
            <person name="Cheng J.X."/>
            <person name="Dai P.F."/>
            <person name="Guo W.B."/>
            <person name="Han X.H."/>
            <person name="Huang E.J."/>
            <person name="Li L.F."/>
            <person name="Wei W."/>
            <person name="Gao Y.C."/>
            <person name="Liu J.Z."/>
            <person name="Shao H.Z."/>
            <person name="Wang X."/>
            <person name="Wang C.C."/>
            <person name="Yang T.C."/>
            <person name="Huo Q.B."/>
            <person name="Li W."/>
            <person name="Chen H.Y."/>
            <person name="Chen S.E."/>
            <person name="Zhou L.G."/>
            <person name="Ni X.B."/>
            <person name="Tian J.H."/>
            <person name="Sheng Y."/>
            <person name="Liu T."/>
            <person name="Pan Y.S."/>
            <person name="Xia L.Y."/>
            <person name="Li J."/>
            <person name="Zhao F."/>
            <person name="Cao W.C."/>
        </authorList>
    </citation>
    <scope>NUCLEOTIDE SEQUENCE [LARGE SCALE GENOMIC DNA]</scope>
    <source>
        <strain evidence="1">HaeL-2018</strain>
    </source>
</reference>